<comment type="caution">
    <text evidence="2">The sequence shown here is derived from an EMBL/GenBank/DDBJ whole genome shotgun (WGS) entry which is preliminary data.</text>
</comment>
<organism evidence="2 3">
    <name type="scientific">Hypsibius exemplaris</name>
    <name type="common">Freshwater tardigrade</name>
    <dbReference type="NCBI Taxonomy" id="2072580"/>
    <lineage>
        <taxon>Eukaryota</taxon>
        <taxon>Metazoa</taxon>
        <taxon>Ecdysozoa</taxon>
        <taxon>Tardigrada</taxon>
        <taxon>Eutardigrada</taxon>
        <taxon>Parachela</taxon>
        <taxon>Hypsibioidea</taxon>
        <taxon>Hypsibiidae</taxon>
        <taxon>Hypsibius</taxon>
    </lineage>
</organism>
<feature type="region of interest" description="Disordered" evidence="1">
    <location>
        <begin position="133"/>
        <end position="172"/>
    </location>
</feature>
<gene>
    <name evidence="2" type="ORF">BV898_04368</name>
</gene>
<accession>A0A1W0X2V6</accession>
<proteinExistence type="predicted"/>
<evidence type="ECO:0000256" key="1">
    <source>
        <dbReference type="SAM" id="MobiDB-lite"/>
    </source>
</evidence>
<reference evidence="3" key="1">
    <citation type="submission" date="2017-01" db="EMBL/GenBank/DDBJ databases">
        <title>Comparative genomics of anhydrobiosis in the tardigrade Hypsibius dujardini.</title>
        <authorList>
            <person name="Yoshida Y."/>
            <person name="Koutsovoulos G."/>
            <person name="Laetsch D."/>
            <person name="Stevens L."/>
            <person name="Kumar S."/>
            <person name="Horikawa D."/>
            <person name="Ishino K."/>
            <person name="Komine S."/>
            <person name="Tomita M."/>
            <person name="Blaxter M."/>
            <person name="Arakawa K."/>
        </authorList>
    </citation>
    <scope>NUCLEOTIDE SEQUENCE [LARGE SCALE GENOMIC DNA]</scope>
    <source>
        <strain evidence="3">Z151</strain>
    </source>
</reference>
<dbReference type="EMBL" id="MTYJ01000021">
    <property type="protein sequence ID" value="OQV21793.1"/>
    <property type="molecule type" value="Genomic_DNA"/>
</dbReference>
<keyword evidence="3" id="KW-1185">Reference proteome</keyword>
<protein>
    <submittedName>
        <fullName evidence="2">Uncharacterized protein</fullName>
    </submittedName>
</protein>
<dbReference type="AlphaFoldDB" id="A0A1W0X2V6"/>
<evidence type="ECO:0000313" key="2">
    <source>
        <dbReference type="EMBL" id="OQV21793.1"/>
    </source>
</evidence>
<name>A0A1W0X2V6_HYPEX</name>
<feature type="region of interest" description="Disordered" evidence="1">
    <location>
        <begin position="21"/>
        <end position="72"/>
    </location>
</feature>
<dbReference type="Proteomes" id="UP000192578">
    <property type="component" value="Unassembled WGS sequence"/>
</dbReference>
<feature type="compositionally biased region" description="Acidic residues" evidence="1">
    <location>
        <begin position="41"/>
        <end position="54"/>
    </location>
</feature>
<feature type="compositionally biased region" description="Low complexity" evidence="1">
    <location>
        <begin position="161"/>
        <end position="172"/>
    </location>
</feature>
<sequence length="293" mass="32101">MYTRVSLTGISTTVSDRRRYGQSLPKTACANGGRTERDEASPEDLAEYDIEDETSTTSDIAGESNGYNREQKDVDDSVDLPVIDVVFLFLLAVYLAGDSGGHAVLRPSLPRAPQRRFLLDVLSGLLHPRLSHHPRGWRVPTRTSSRSADVGRVRSAPPIRSSLPSSNRPGSSPVRRIPAIWPVSTVGSCGCVMRPLSWQCSSAVELAVQVAERAHADEVMRGGFSPVTVAAAAVWLVLRILKQEKVLLRKVVATTAFVSEVAMVNMTRRMEGRFDRLWLTPCGYSQIRSGSVQ</sequence>
<evidence type="ECO:0000313" key="3">
    <source>
        <dbReference type="Proteomes" id="UP000192578"/>
    </source>
</evidence>
<dbReference type="CDD" id="cd00043">
    <property type="entry name" value="CYCLIN_SF"/>
    <property type="match status" value="1"/>
</dbReference>